<evidence type="ECO:0000313" key="1">
    <source>
        <dbReference type="EMBL" id="KAJ9150975.1"/>
    </source>
</evidence>
<proteinExistence type="predicted"/>
<name>A0AA38RUR4_9PEZI</name>
<reference evidence="1" key="1">
    <citation type="submission" date="2022-07" db="EMBL/GenBank/DDBJ databases">
        <title>Fungi with potential for degradation of polypropylene.</title>
        <authorList>
            <person name="Gostincar C."/>
        </authorList>
    </citation>
    <scope>NUCLEOTIDE SEQUENCE</scope>
    <source>
        <strain evidence="1">EXF-13287</strain>
    </source>
</reference>
<organism evidence="1 2">
    <name type="scientific">Coniochaeta hoffmannii</name>
    <dbReference type="NCBI Taxonomy" id="91930"/>
    <lineage>
        <taxon>Eukaryota</taxon>
        <taxon>Fungi</taxon>
        <taxon>Dikarya</taxon>
        <taxon>Ascomycota</taxon>
        <taxon>Pezizomycotina</taxon>
        <taxon>Sordariomycetes</taxon>
        <taxon>Sordariomycetidae</taxon>
        <taxon>Coniochaetales</taxon>
        <taxon>Coniochaetaceae</taxon>
        <taxon>Coniochaeta</taxon>
    </lineage>
</organism>
<dbReference type="Proteomes" id="UP001174691">
    <property type="component" value="Unassembled WGS sequence"/>
</dbReference>
<gene>
    <name evidence="1" type="ORF">NKR19_g5145</name>
</gene>
<comment type="caution">
    <text evidence="1">The sequence shown here is derived from an EMBL/GenBank/DDBJ whole genome shotgun (WGS) entry which is preliminary data.</text>
</comment>
<keyword evidence="2" id="KW-1185">Reference proteome</keyword>
<dbReference type="EMBL" id="JANBVN010000068">
    <property type="protein sequence ID" value="KAJ9150975.1"/>
    <property type="molecule type" value="Genomic_DNA"/>
</dbReference>
<protein>
    <submittedName>
        <fullName evidence="1">Uncharacterized protein</fullName>
    </submittedName>
</protein>
<sequence>MRLRNCEGCRKRSGAYLYLSTKRRACEDFVGSGPFGPLAMSLGLRPKQLNKSDSGGRESEASYEAKLRSHKHLHIMKTMAGSYGWGRTGYVETRDQRFEVVDRNQLNGMVIDPLPFFDVKAREAVDYLACKGCAIHRMNRVDVLKHEPGWDNQGDAFEMDEWKWVGRDYTGPQLLEHFRDCEKAQELWNASVGGTVCTRSMENDFIWTGYPDVQHYDE</sequence>
<accession>A0AA38RUR4</accession>
<evidence type="ECO:0000313" key="2">
    <source>
        <dbReference type="Proteomes" id="UP001174691"/>
    </source>
</evidence>
<dbReference type="AlphaFoldDB" id="A0AA38RUR4"/>